<dbReference type="AlphaFoldDB" id="T5KF43"/>
<accession>T5KF43</accession>
<feature type="transmembrane region" description="Helical" evidence="1">
    <location>
        <begin position="33"/>
        <end position="58"/>
    </location>
</feature>
<reference evidence="2 3" key="1">
    <citation type="journal article" date="2013" name="Genome Announc.">
        <title>Whole-genome sequences of five oyster-associated bacteria show potential for crude oil hydrocarbon degradation.</title>
        <authorList>
            <person name="Chauhan A."/>
            <person name="Green S."/>
            <person name="Pathak A."/>
            <person name="Thomas J."/>
            <person name="Venkatramanan R."/>
        </authorList>
    </citation>
    <scope>NUCLEOTIDE SEQUENCE [LARGE SCALE GENOMIC DNA]</scope>
    <source>
        <strain evidence="2 3">MF109</strain>
    </source>
</reference>
<name>T5KF43_MICMQ</name>
<organism evidence="2 3">
    <name type="scientific">Microbacterium maritypicum MF109</name>
    <dbReference type="NCBI Taxonomy" id="1333857"/>
    <lineage>
        <taxon>Bacteria</taxon>
        <taxon>Bacillati</taxon>
        <taxon>Actinomycetota</taxon>
        <taxon>Actinomycetes</taxon>
        <taxon>Micrococcales</taxon>
        <taxon>Microbacteriaceae</taxon>
        <taxon>Microbacterium</taxon>
    </lineage>
</organism>
<gene>
    <name evidence="2" type="ORF">L687_04955</name>
</gene>
<dbReference type="RefSeq" id="WP_021200900.1">
    <property type="nucleotide sequence ID" value="NZ_ATAO01000206.1"/>
</dbReference>
<evidence type="ECO:0000313" key="2">
    <source>
        <dbReference type="EMBL" id="EQM74810.1"/>
    </source>
</evidence>
<dbReference type="PATRIC" id="fig|1333857.3.peg.2969"/>
<protein>
    <submittedName>
        <fullName evidence="2">Uncharacterized protein</fullName>
    </submittedName>
</protein>
<evidence type="ECO:0000256" key="1">
    <source>
        <dbReference type="SAM" id="Phobius"/>
    </source>
</evidence>
<dbReference type="EMBL" id="ATAO01000206">
    <property type="protein sequence ID" value="EQM74810.1"/>
    <property type="molecule type" value="Genomic_DNA"/>
</dbReference>
<sequence length="61" mass="6593">MGRIKDLTSRFTERVNEDADDIGAYFHSRKGMWFSIVAVVGIGGAMLFALGVNIVGMVQGS</sequence>
<dbReference type="Proteomes" id="UP000016033">
    <property type="component" value="Unassembled WGS sequence"/>
</dbReference>
<keyword evidence="1" id="KW-0472">Membrane</keyword>
<evidence type="ECO:0000313" key="3">
    <source>
        <dbReference type="Proteomes" id="UP000016033"/>
    </source>
</evidence>
<keyword evidence="1" id="KW-1133">Transmembrane helix</keyword>
<comment type="caution">
    <text evidence="2">The sequence shown here is derived from an EMBL/GenBank/DDBJ whole genome shotgun (WGS) entry which is preliminary data.</text>
</comment>
<keyword evidence="1" id="KW-0812">Transmembrane</keyword>
<proteinExistence type="predicted"/>